<dbReference type="PRINTS" id="PR00716">
    <property type="entry name" value="MPIPHPHTASE"/>
</dbReference>
<accession>A0A814SP39</accession>
<evidence type="ECO:0000256" key="7">
    <source>
        <dbReference type="ARBA" id="ARBA00051722"/>
    </source>
</evidence>
<evidence type="ECO:0000313" key="12">
    <source>
        <dbReference type="EMBL" id="CAF1473899.1"/>
    </source>
</evidence>
<dbReference type="FunFam" id="3.40.250.10:FF:000021">
    <property type="entry name" value="M-phase inducer phosphatase cdc-25.2"/>
    <property type="match status" value="1"/>
</dbReference>
<dbReference type="Proteomes" id="UP000663832">
    <property type="component" value="Unassembled WGS sequence"/>
</dbReference>
<dbReference type="PANTHER" id="PTHR10828:SF17">
    <property type="entry name" value="PROTEIN-TYROSINE-PHOSPHATASE"/>
    <property type="match status" value="1"/>
</dbReference>
<dbReference type="EMBL" id="CAJNOM010000503">
    <property type="protein sequence ID" value="CAF1473899.1"/>
    <property type="molecule type" value="Genomic_DNA"/>
</dbReference>
<dbReference type="Gene3D" id="3.40.250.10">
    <property type="entry name" value="Rhodanese-like domain"/>
    <property type="match status" value="1"/>
</dbReference>
<evidence type="ECO:0000313" key="14">
    <source>
        <dbReference type="Proteomes" id="UP000663877"/>
    </source>
</evidence>
<evidence type="ECO:0000256" key="5">
    <source>
        <dbReference type="ARBA" id="ARBA00022912"/>
    </source>
</evidence>
<evidence type="ECO:0000256" key="1">
    <source>
        <dbReference type="ARBA" id="ARBA00011065"/>
    </source>
</evidence>
<dbReference type="OrthoDB" id="9999371at2759"/>
<evidence type="ECO:0000256" key="6">
    <source>
        <dbReference type="ARBA" id="ARBA00023306"/>
    </source>
</evidence>
<dbReference type="SUPFAM" id="SSF52821">
    <property type="entry name" value="Rhodanese/Cell cycle control phosphatase"/>
    <property type="match status" value="1"/>
</dbReference>
<dbReference type="GO" id="GO:0005737">
    <property type="term" value="C:cytoplasm"/>
    <property type="evidence" value="ECO:0007669"/>
    <property type="project" value="TreeGrafter"/>
</dbReference>
<keyword evidence="13" id="KW-1185">Reference proteome</keyword>
<keyword evidence="3 8" id="KW-0498">Mitosis</keyword>
<comment type="function">
    <text evidence="8">Tyrosine protein phosphatase which functions as a dosage-dependent inducer of mitotic progression.</text>
</comment>
<keyword evidence="5 8" id="KW-0904">Protein phosphatase</keyword>
<comment type="caution">
    <text evidence="11">The sequence shown here is derived from an EMBL/GenBank/DDBJ whole genome shotgun (WGS) entry which is preliminary data.</text>
</comment>
<keyword evidence="2 8" id="KW-0132">Cell division</keyword>
<protein>
    <recommendedName>
        <fullName evidence="8">M-phase inducer phosphatase</fullName>
        <ecNumber evidence="8">3.1.3.48</ecNumber>
    </recommendedName>
</protein>
<dbReference type="InterPro" id="IPR001763">
    <property type="entry name" value="Rhodanese-like_dom"/>
</dbReference>
<evidence type="ECO:0000256" key="9">
    <source>
        <dbReference type="SAM" id="MobiDB-lite"/>
    </source>
</evidence>
<name>A0A814SP39_9BILA</name>
<evidence type="ECO:0000259" key="10">
    <source>
        <dbReference type="PROSITE" id="PS50206"/>
    </source>
</evidence>
<dbReference type="GO" id="GO:0110032">
    <property type="term" value="P:positive regulation of G2/MI transition of meiotic cell cycle"/>
    <property type="evidence" value="ECO:0007669"/>
    <property type="project" value="TreeGrafter"/>
</dbReference>
<evidence type="ECO:0000256" key="3">
    <source>
        <dbReference type="ARBA" id="ARBA00022776"/>
    </source>
</evidence>
<dbReference type="InterPro" id="IPR036873">
    <property type="entry name" value="Rhodanese-like_dom_sf"/>
</dbReference>
<evidence type="ECO:0000313" key="11">
    <source>
        <dbReference type="EMBL" id="CAF1148569.1"/>
    </source>
</evidence>
<evidence type="ECO:0000256" key="4">
    <source>
        <dbReference type="ARBA" id="ARBA00022801"/>
    </source>
</evidence>
<evidence type="ECO:0000256" key="2">
    <source>
        <dbReference type="ARBA" id="ARBA00022618"/>
    </source>
</evidence>
<dbReference type="GO" id="GO:0051301">
    <property type="term" value="P:cell division"/>
    <property type="evidence" value="ECO:0007669"/>
    <property type="project" value="UniProtKB-UniRule"/>
</dbReference>
<dbReference type="InterPro" id="IPR000751">
    <property type="entry name" value="MPI_Phosphatase"/>
</dbReference>
<keyword evidence="4 8" id="KW-0378">Hydrolase</keyword>
<evidence type="ECO:0000256" key="8">
    <source>
        <dbReference type="RuleBase" id="RU368028"/>
    </source>
</evidence>
<dbReference type="Pfam" id="PF00581">
    <property type="entry name" value="Rhodanese"/>
    <property type="match status" value="1"/>
</dbReference>
<evidence type="ECO:0000313" key="13">
    <source>
        <dbReference type="Proteomes" id="UP000663832"/>
    </source>
</evidence>
<feature type="domain" description="Rhodanese" evidence="10">
    <location>
        <begin position="308"/>
        <end position="417"/>
    </location>
</feature>
<dbReference type="PANTHER" id="PTHR10828">
    <property type="entry name" value="M-PHASE INDUCER PHOSPHATASE DUAL SPECIFICITY PHOSPHATASE CDC25"/>
    <property type="match status" value="1"/>
</dbReference>
<dbReference type="GO" id="GO:0010971">
    <property type="term" value="P:positive regulation of G2/M transition of mitotic cell cycle"/>
    <property type="evidence" value="ECO:0007669"/>
    <property type="project" value="TreeGrafter"/>
</dbReference>
<sequence length="497" mass="58638">MSTSATSWSFMLRRTPRRKLVFSSSDDEIDNSPQSISSVHVLRQEHQDEHLSIRSAPTDILITRPTRSKLEHYGFNKLTRPASLRTNKRQTLVKENKIKKIRPNDNITPNNNKLSCHPMQTRSQSSSDCHSDQLIKLFDKTLSTVTPYQDENNEMNSNRNRQRRLRPLPLCLSDNEKNMPVLTVITTEENFNTNKRLHDDDDNENSDIHRSIKRSKIIDETNKENELFINRPSMVKRCRRGIELVRSLTEPNEEQIKASVELASNRDLIGDRSNTHLLPQCKSRKHPDLACISPETVMNVLKNKYSNDIENLHIIDCRYPYEYEGGHIQLAKNLYTRTQIHNEFFRKPIQLKDSSKRNIIIFHCEFSSERAPSLLRYFRSEDRSVHEKTYPELHYPEIYLLEGGYKAFYEYSKEFCIPEQYRTMIDIHYQEHYRKYRFETKQYDKFTGTNERTDGGGGRRTRISTFRSCLSFSSQPIQYRSTNIRYDLRYTGSPPQY</sequence>
<proteinExistence type="inferred from homology"/>
<dbReference type="SMART" id="SM00450">
    <property type="entry name" value="RHOD"/>
    <property type="match status" value="1"/>
</dbReference>
<organism evidence="11 14">
    <name type="scientific">Adineta steineri</name>
    <dbReference type="NCBI Taxonomy" id="433720"/>
    <lineage>
        <taxon>Eukaryota</taxon>
        <taxon>Metazoa</taxon>
        <taxon>Spiralia</taxon>
        <taxon>Gnathifera</taxon>
        <taxon>Rotifera</taxon>
        <taxon>Eurotatoria</taxon>
        <taxon>Bdelloidea</taxon>
        <taxon>Adinetida</taxon>
        <taxon>Adinetidae</taxon>
        <taxon>Adineta</taxon>
    </lineage>
</organism>
<reference evidence="11" key="1">
    <citation type="submission" date="2021-02" db="EMBL/GenBank/DDBJ databases">
        <authorList>
            <person name="Nowell W R."/>
        </authorList>
    </citation>
    <scope>NUCLEOTIDE SEQUENCE</scope>
</reference>
<gene>
    <name evidence="11" type="ORF">BJG266_LOCUS23960</name>
    <name evidence="12" type="ORF">QVE165_LOCUS41785</name>
</gene>
<dbReference type="GO" id="GO:0004725">
    <property type="term" value="F:protein tyrosine phosphatase activity"/>
    <property type="evidence" value="ECO:0007669"/>
    <property type="project" value="UniProtKB-UniRule"/>
</dbReference>
<dbReference type="CDD" id="cd01530">
    <property type="entry name" value="Cdc25"/>
    <property type="match status" value="1"/>
</dbReference>
<feature type="region of interest" description="Disordered" evidence="9">
    <location>
        <begin position="102"/>
        <end position="127"/>
    </location>
</feature>
<dbReference type="EC" id="3.1.3.48" evidence="8"/>
<feature type="compositionally biased region" description="Polar residues" evidence="9">
    <location>
        <begin position="105"/>
        <end position="127"/>
    </location>
</feature>
<dbReference type="Proteomes" id="UP000663877">
    <property type="component" value="Unassembled WGS sequence"/>
</dbReference>
<dbReference type="GO" id="GO:0000086">
    <property type="term" value="P:G2/M transition of mitotic cell cycle"/>
    <property type="evidence" value="ECO:0007669"/>
    <property type="project" value="TreeGrafter"/>
</dbReference>
<keyword evidence="6 8" id="KW-0131">Cell cycle</keyword>
<dbReference type="GO" id="GO:0005634">
    <property type="term" value="C:nucleus"/>
    <property type="evidence" value="ECO:0007669"/>
    <property type="project" value="TreeGrafter"/>
</dbReference>
<dbReference type="PROSITE" id="PS50206">
    <property type="entry name" value="RHODANESE_3"/>
    <property type="match status" value="1"/>
</dbReference>
<comment type="similarity">
    <text evidence="1 8">Belongs to the MPI phosphatase family.</text>
</comment>
<dbReference type="AlphaFoldDB" id="A0A814SP39"/>
<dbReference type="EMBL" id="CAJNOI010000165">
    <property type="protein sequence ID" value="CAF1148569.1"/>
    <property type="molecule type" value="Genomic_DNA"/>
</dbReference>
<comment type="catalytic activity">
    <reaction evidence="7 8">
        <text>O-phospho-L-tyrosyl-[protein] + H2O = L-tyrosyl-[protein] + phosphate</text>
        <dbReference type="Rhea" id="RHEA:10684"/>
        <dbReference type="Rhea" id="RHEA-COMP:10136"/>
        <dbReference type="Rhea" id="RHEA-COMP:20101"/>
        <dbReference type="ChEBI" id="CHEBI:15377"/>
        <dbReference type="ChEBI" id="CHEBI:43474"/>
        <dbReference type="ChEBI" id="CHEBI:46858"/>
        <dbReference type="ChEBI" id="CHEBI:61978"/>
        <dbReference type="EC" id="3.1.3.48"/>
    </reaction>
</comment>